<reference evidence="2 3" key="1">
    <citation type="submission" date="2016-10" db="EMBL/GenBank/DDBJ databases">
        <authorList>
            <person name="Varghese N."/>
            <person name="Submissions S."/>
        </authorList>
    </citation>
    <scope>NUCLEOTIDE SEQUENCE [LARGE SCALE GENOMIC DNA]</scope>
    <source>
        <strain evidence="2 3">UNC380MFSha3.1</strain>
    </source>
</reference>
<feature type="transmembrane region" description="Helical" evidence="1">
    <location>
        <begin position="193"/>
        <end position="210"/>
    </location>
</feature>
<organism evidence="2 3">
    <name type="scientific">Microbacterium saccharophilum</name>
    <dbReference type="NCBI Taxonomy" id="1213358"/>
    <lineage>
        <taxon>Bacteria</taxon>
        <taxon>Bacillati</taxon>
        <taxon>Actinomycetota</taxon>
        <taxon>Actinomycetes</taxon>
        <taxon>Micrococcales</taxon>
        <taxon>Microbacteriaceae</taxon>
        <taxon>Microbacterium</taxon>
    </lineage>
</organism>
<evidence type="ECO:0000256" key="1">
    <source>
        <dbReference type="SAM" id="Phobius"/>
    </source>
</evidence>
<feature type="transmembrane region" description="Helical" evidence="1">
    <location>
        <begin position="354"/>
        <end position="372"/>
    </location>
</feature>
<proteinExistence type="predicted"/>
<evidence type="ECO:0000313" key="3">
    <source>
        <dbReference type="Proteomes" id="UP000198702"/>
    </source>
</evidence>
<keyword evidence="1" id="KW-0812">Transmembrane</keyword>
<keyword evidence="1" id="KW-0472">Membrane</keyword>
<keyword evidence="1" id="KW-1133">Transmembrane helix</keyword>
<feature type="transmembrane region" description="Helical" evidence="1">
    <location>
        <begin position="298"/>
        <end position="319"/>
    </location>
</feature>
<feature type="transmembrane region" description="Helical" evidence="1">
    <location>
        <begin position="91"/>
        <end position="110"/>
    </location>
</feature>
<feature type="transmembrane region" description="Helical" evidence="1">
    <location>
        <begin position="63"/>
        <end position="85"/>
    </location>
</feature>
<dbReference type="Proteomes" id="UP000198702">
    <property type="component" value="Unassembled WGS sequence"/>
</dbReference>
<feature type="transmembrane region" description="Helical" evidence="1">
    <location>
        <begin position="265"/>
        <end position="286"/>
    </location>
</feature>
<accession>A0A7Z7CWW8</accession>
<gene>
    <name evidence="2" type="ORF">SAMN04487751_1399</name>
</gene>
<feature type="transmembrane region" description="Helical" evidence="1">
    <location>
        <begin position="216"/>
        <end position="234"/>
    </location>
</feature>
<sequence length="435" mass="43981">MSGESEFARLLRWYPASWRRDHGDVVLGTMLDVADADGRDAPTRAERRAAFVDGLGHRLDRRIAIGAAVAAVGVAMLVWTVQLALAAGWPQAVAVLSGAVPLFAVVSLVATARVRGMRPGAALLGGLIGVAAATALALTMLSWSIGFDEADAGAVRSPLGAAFLVLLCVAWTLGAAATTILLGELLRKRLRDVGAYAAALAIGVVCWPVLAYSLLSVASAVLLALGMLTAAAVATRPRAVLDAPAAPAASAPAAPFSVSRRRRRLIAVLAGLSLAAGAAAGVFAFAGPLWTTLDATEAMRVGIGAGAVGAIPLALCLGFRRARGVHRWGPPLLAALGLVVLAVGNVFGSGDGSTLPLLVAAAPVAGGAAWLVATLPRLLAARVVLAIVVAVATLVLSPMLQILPFVSPVVAAGLLLSSILTTPRRRAADGVAAET</sequence>
<feature type="transmembrane region" description="Helical" evidence="1">
    <location>
        <begin position="379"/>
        <end position="396"/>
    </location>
</feature>
<protein>
    <submittedName>
        <fullName evidence="2">Uncharacterized protein</fullName>
    </submittedName>
</protein>
<dbReference type="AlphaFoldDB" id="A0A7Z7CWW8"/>
<feature type="transmembrane region" description="Helical" evidence="1">
    <location>
        <begin position="159"/>
        <end position="181"/>
    </location>
</feature>
<dbReference type="RefSeq" id="WP_028495885.1">
    <property type="nucleotide sequence ID" value="NZ_FOQZ01000001.1"/>
</dbReference>
<comment type="caution">
    <text evidence="2">The sequence shown here is derived from an EMBL/GenBank/DDBJ whole genome shotgun (WGS) entry which is preliminary data.</text>
</comment>
<dbReference type="EMBL" id="FOQZ01000001">
    <property type="protein sequence ID" value="SFI36336.1"/>
    <property type="molecule type" value="Genomic_DNA"/>
</dbReference>
<feature type="transmembrane region" description="Helical" evidence="1">
    <location>
        <begin position="122"/>
        <end position="147"/>
    </location>
</feature>
<feature type="transmembrane region" description="Helical" evidence="1">
    <location>
        <begin position="331"/>
        <end position="348"/>
    </location>
</feature>
<name>A0A7Z7CWW8_9MICO</name>
<evidence type="ECO:0000313" key="2">
    <source>
        <dbReference type="EMBL" id="SFI36336.1"/>
    </source>
</evidence>